<dbReference type="EMBL" id="LSYV01000095">
    <property type="protein sequence ID" value="KXZ43312.1"/>
    <property type="molecule type" value="Genomic_DNA"/>
</dbReference>
<evidence type="ECO:0000256" key="2">
    <source>
        <dbReference type="SAM" id="Phobius"/>
    </source>
</evidence>
<evidence type="ECO:0000313" key="3">
    <source>
        <dbReference type="EMBL" id="KXZ43312.1"/>
    </source>
</evidence>
<evidence type="ECO:0000313" key="4">
    <source>
        <dbReference type="Proteomes" id="UP000075714"/>
    </source>
</evidence>
<organism evidence="3 4">
    <name type="scientific">Gonium pectorale</name>
    <name type="common">Green alga</name>
    <dbReference type="NCBI Taxonomy" id="33097"/>
    <lineage>
        <taxon>Eukaryota</taxon>
        <taxon>Viridiplantae</taxon>
        <taxon>Chlorophyta</taxon>
        <taxon>core chlorophytes</taxon>
        <taxon>Chlorophyceae</taxon>
        <taxon>CS clade</taxon>
        <taxon>Chlamydomonadales</taxon>
        <taxon>Volvocaceae</taxon>
        <taxon>Gonium</taxon>
    </lineage>
</organism>
<dbReference type="Proteomes" id="UP000075714">
    <property type="component" value="Unassembled WGS sequence"/>
</dbReference>
<protein>
    <submittedName>
        <fullName evidence="3">Uncharacterized protein</fullName>
    </submittedName>
</protein>
<keyword evidence="2" id="KW-0472">Membrane</keyword>
<gene>
    <name evidence="3" type="ORF">GPECTOR_94g634</name>
</gene>
<feature type="transmembrane region" description="Helical" evidence="2">
    <location>
        <begin position="134"/>
        <end position="153"/>
    </location>
</feature>
<reference evidence="4" key="1">
    <citation type="journal article" date="2016" name="Nat. Commun.">
        <title>The Gonium pectorale genome demonstrates co-option of cell cycle regulation during the evolution of multicellularity.</title>
        <authorList>
            <person name="Hanschen E.R."/>
            <person name="Marriage T.N."/>
            <person name="Ferris P.J."/>
            <person name="Hamaji T."/>
            <person name="Toyoda A."/>
            <person name="Fujiyama A."/>
            <person name="Neme R."/>
            <person name="Noguchi H."/>
            <person name="Minakuchi Y."/>
            <person name="Suzuki M."/>
            <person name="Kawai-Toyooka H."/>
            <person name="Smith D.R."/>
            <person name="Sparks H."/>
            <person name="Anderson J."/>
            <person name="Bakaric R."/>
            <person name="Luria V."/>
            <person name="Karger A."/>
            <person name="Kirschner M.W."/>
            <person name="Durand P.M."/>
            <person name="Michod R.E."/>
            <person name="Nozaki H."/>
            <person name="Olson B.J."/>
        </authorList>
    </citation>
    <scope>NUCLEOTIDE SEQUENCE [LARGE SCALE GENOMIC DNA]</scope>
    <source>
        <strain evidence="4">NIES-2863</strain>
    </source>
</reference>
<comment type="caution">
    <text evidence="3">The sequence shown here is derived from an EMBL/GenBank/DDBJ whole genome shotgun (WGS) entry which is preliminary data.</text>
</comment>
<keyword evidence="4" id="KW-1185">Reference proteome</keyword>
<proteinExistence type="predicted"/>
<keyword evidence="2" id="KW-0812">Transmembrane</keyword>
<accession>A0A150G0D6</accession>
<keyword evidence="2" id="KW-1133">Transmembrane helix</keyword>
<sequence>MLCREKFQGNKKGTSVVAACGIYVNDILEAVPIDKYFELFKPNAGGEGGFIRIRMNFVRDLAELDHPPRSDGGLQPNVAFPQQPTNTRDVAGRLAGVVSPESVDEVARRVANLGTEAEAPAPSKEKRKGGKRKAIIRVGILAAVAGVAVPFILKAKKGHK</sequence>
<name>A0A150G0D6_GONPE</name>
<feature type="region of interest" description="Disordered" evidence="1">
    <location>
        <begin position="65"/>
        <end position="86"/>
    </location>
</feature>
<evidence type="ECO:0000256" key="1">
    <source>
        <dbReference type="SAM" id="MobiDB-lite"/>
    </source>
</evidence>
<dbReference type="OrthoDB" id="566544at2759"/>
<dbReference type="AlphaFoldDB" id="A0A150G0D6"/>